<gene>
    <name evidence="1" type="ORF">I6L55_03225</name>
</gene>
<protein>
    <recommendedName>
        <fullName evidence="3">Tetratricopeptide repeat-containing protein</fullName>
    </recommendedName>
</protein>
<name>A0ABX8KZ17_9CORY</name>
<proteinExistence type="predicted"/>
<dbReference type="Proteomes" id="UP000683520">
    <property type="component" value="Chromosome"/>
</dbReference>
<organism evidence="1 2">
    <name type="scientific">Corynebacterium coyleae</name>
    <dbReference type="NCBI Taxonomy" id="53374"/>
    <lineage>
        <taxon>Bacteria</taxon>
        <taxon>Bacillati</taxon>
        <taxon>Actinomycetota</taxon>
        <taxon>Actinomycetes</taxon>
        <taxon>Mycobacteriales</taxon>
        <taxon>Corynebacteriaceae</taxon>
        <taxon>Corynebacterium</taxon>
    </lineage>
</organism>
<accession>A0ABX8KZ17</accession>
<sequence length="361" mass="40406">MNVPDRLRRDTQITSALGKLADRGLSADAIIRTGFGPMLIDFVLEGALACRQLVLEKERGSDELLLGEWADLLIASPELQGVAAGDRSLARARAMNGSFVREVQRWLQEAPIAHLVGWRYSTDQSLADDEDLFLLNGRDATVWVCERFTKTYLDEWASESLLWELTFITKPGAVQGLAQFDVGLLEERRVSLFDVTQELARRATSQIAPYQRGPLAELEKAQKSVIAALDKGDVDQAVNLASENINLFPNEPEVKRNFGFCIIGENPERALETLKLYQPVEEGSLVSTLNHFNLVAASYRCNRDAPLESIQFLIDALPAGMPTGSMWLWEPETLRDTPTVVPIELEAWRRRMLRVLGLLDQ</sequence>
<keyword evidence="2" id="KW-1185">Reference proteome</keyword>
<evidence type="ECO:0000313" key="2">
    <source>
        <dbReference type="Proteomes" id="UP000683520"/>
    </source>
</evidence>
<evidence type="ECO:0000313" key="1">
    <source>
        <dbReference type="EMBL" id="QXB19110.1"/>
    </source>
</evidence>
<reference evidence="1 2" key="1">
    <citation type="submission" date="2021-06" db="EMBL/GenBank/DDBJ databases">
        <title>FDA dAtabase for Regulatory Grade micrObial Sequences (FDA-ARGOS): Supporting development and validation of Infectious Disease Dx tests.</title>
        <authorList>
            <person name="Sproer C."/>
            <person name="Gronow S."/>
            <person name="Severitt S."/>
            <person name="Schroder I."/>
            <person name="Tallon L."/>
            <person name="Sadzewicz L."/>
            <person name="Zhao X."/>
            <person name="Boylan J."/>
            <person name="Ott S."/>
            <person name="Bowen H."/>
            <person name="Vavikolanu K."/>
            <person name="Mehta A."/>
            <person name="Aluvathingal J."/>
            <person name="Nadendla S."/>
            <person name="Lowell S."/>
            <person name="Myers T."/>
            <person name="Yan Y."/>
        </authorList>
    </citation>
    <scope>NUCLEOTIDE SEQUENCE [LARGE SCALE GENOMIC DNA]</scope>
    <source>
        <strain evidence="1 2">FDAARGOS 1425</strain>
    </source>
</reference>
<dbReference type="RefSeq" id="WP_141739371.1">
    <property type="nucleotide sequence ID" value="NZ_CP047198.1"/>
</dbReference>
<dbReference type="GeneID" id="92749189"/>
<evidence type="ECO:0008006" key="3">
    <source>
        <dbReference type="Google" id="ProtNLM"/>
    </source>
</evidence>
<dbReference type="EMBL" id="CP077302">
    <property type="protein sequence ID" value="QXB19110.1"/>
    <property type="molecule type" value="Genomic_DNA"/>
</dbReference>